<dbReference type="AlphaFoldDB" id="A0A2N8ZEK1"/>
<accession>A0A2N8ZEK1</accession>
<dbReference type="SMART" id="SM00028">
    <property type="entry name" value="TPR"/>
    <property type="match status" value="6"/>
</dbReference>
<keyword evidence="1" id="KW-0175">Coiled coil</keyword>
<evidence type="ECO:0000256" key="1">
    <source>
        <dbReference type="SAM" id="Coils"/>
    </source>
</evidence>
<name>A0A2N8ZEK1_9VIBR</name>
<feature type="coiled-coil region" evidence="1">
    <location>
        <begin position="433"/>
        <end position="488"/>
    </location>
</feature>
<feature type="chain" id="PRO_5014854207" evidence="2">
    <location>
        <begin position="23"/>
        <end position="756"/>
    </location>
</feature>
<dbReference type="EMBL" id="LT960611">
    <property type="protein sequence ID" value="SON50342.1"/>
    <property type="molecule type" value="Genomic_DNA"/>
</dbReference>
<feature type="signal peptide" evidence="2">
    <location>
        <begin position="1"/>
        <end position="22"/>
    </location>
</feature>
<evidence type="ECO:0000313" key="4">
    <source>
        <dbReference type="Proteomes" id="UP000235828"/>
    </source>
</evidence>
<dbReference type="Gene3D" id="1.25.40.10">
    <property type="entry name" value="Tetratricopeptide repeat domain"/>
    <property type="match status" value="3"/>
</dbReference>
<keyword evidence="4" id="KW-1185">Reference proteome</keyword>
<dbReference type="InterPro" id="IPR019734">
    <property type="entry name" value="TPR_rpt"/>
</dbReference>
<sequence length="756" mass="86798">MKWFAWSPFALLLFLWTSSVQAKIYTSPVLNEAAKLVEIDPKKSKLIAEKFLTQRKLTDKSLKGPTSLPREDTDTTLRTPNSTIDAFHVLAQAEFLLGKPKLALSHLENAEDLATQYRLPFIQLATKLLRADLLWQQTQDPDRVIPILDDVQSTLNKLPTATQLGRGLFYELSMQRAEIYSVQGNQDQAEEAFTKAHQYLTDIGNLEITIEYHLLVGKHFLRYKRYDNALTELLTSYWKSIESDASLQLAKANYQLAQLFMQRQVLDKALEHLSGAADFYGKFEHSLVLADVLKQMADIYFLQGKYNLALVHYFNVLDHEYFARDVYDVIDLRLSIADTYLQLFNFTLAEQYLDKARNLVTYTEIKPLKARTLLLTATLALQQNEIQEAIDTAKEAQFLGQEINNFAIMKKSFLVLTSAYEEKGMYEESLLALKNYSAIAANQQERLSQINENVLRQQKDIIEQSLHYKGLEVDLSVAKNEYQRFQKTAFGLFILSLIFIILSIRRGYIISNLTEQVTSLSKDLFTHTRSGLQNLKKLNNKLPGSLKRSSANFEQWQMGELINEPFSDRLRFAMFDFPFLRHTYLAQGYQAGLNLERAFGDFISSKISEPARLYHFSDGMFLYVEPNTDPNTNPQDMFDRIGSWISDFEPNRKISRKVRVGMADYPFLPRAYTAINDQELIDILLMSTHLARSIEKNRNIDGSQWVYLRAIENAPAASFATDDIRSACKQALNQGLIKVQSSYQNEEDIKNLTLAE</sequence>
<dbReference type="SUPFAM" id="SSF48452">
    <property type="entry name" value="TPR-like"/>
    <property type="match status" value="2"/>
</dbReference>
<organism evidence="3 4">
    <name type="scientific">Vibrio tapetis subsp. tapetis</name>
    <dbReference type="NCBI Taxonomy" id="1671868"/>
    <lineage>
        <taxon>Bacteria</taxon>
        <taxon>Pseudomonadati</taxon>
        <taxon>Pseudomonadota</taxon>
        <taxon>Gammaproteobacteria</taxon>
        <taxon>Vibrionales</taxon>
        <taxon>Vibrionaceae</taxon>
        <taxon>Vibrio</taxon>
    </lineage>
</organism>
<protein>
    <submittedName>
        <fullName evidence="3">TPR-repeat-containing protein</fullName>
    </submittedName>
</protein>
<dbReference type="Pfam" id="PF14938">
    <property type="entry name" value="SNAP"/>
    <property type="match status" value="1"/>
</dbReference>
<dbReference type="RefSeq" id="WP_102522849.1">
    <property type="nucleotide sequence ID" value="NZ_LT960611.1"/>
</dbReference>
<reference evidence="3 4" key="1">
    <citation type="submission" date="2017-10" db="EMBL/GenBank/DDBJ databases">
        <authorList>
            <person name="Banno H."/>
            <person name="Chua N.-H."/>
        </authorList>
    </citation>
    <scope>NUCLEOTIDE SEQUENCE [LARGE SCALE GENOMIC DNA]</scope>
    <source>
        <strain evidence="3">Vibrio tapetis CECT4600</strain>
    </source>
</reference>
<dbReference type="OrthoDB" id="5900357at2"/>
<dbReference type="KEGG" id="vta:A2363"/>
<gene>
    <name evidence="3" type="ORF">VTAP4600_A2363</name>
</gene>
<evidence type="ECO:0000313" key="3">
    <source>
        <dbReference type="EMBL" id="SON50342.1"/>
    </source>
</evidence>
<keyword evidence="2" id="KW-0732">Signal</keyword>
<evidence type="ECO:0000256" key="2">
    <source>
        <dbReference type="SAM" id="SignalP"/>
    </source>
</evidence>
<proteinExistence type="predicted"/>
<dbReference type="Proteomes" id="UP000235828">
    <property type="component" value="Chromosome A"/>
</dbReference>
<dbReference type="InterPro" id="IPR011990">
    <property type="entry name" value="TPR-like_helical_dom_sf"/>
</dbReference>